<sequence>MASMKNVVTVASMQKFRPYITTTRALNTIKEIKIPVPWGHIAGKWWGRTDVQPILAVHGVQDTASTFDNLAPLLECEALLAIDLPGHGWSSHYPVGTQYSILSGVTRIRDIITSYYKWENPILLGHSLGSYLSFIYSASFPDEVHKYISIDCCRHFMNYDENKFLENLQQMVDKSLKYDHVDKNPLEYSYEELLDYIYIGRKKRLPKEYCEVLMRRGIKELPSKKFTFSRDSKVKQASFDYLSNEEMLQFSSNIKCEVLSIQADNGLTLHPKGEFYLKTVASIMKNNPNNQHIILKGCHHLHLTNPKDVADEINKFLN</sequence>
<evidence type="ECO:0000256" key="2">
    <source>
        <dbReference type="ARBA" id="ARBA00022801"/>
    </source>
</evidence>
<evidence type="ECO:0000256" key="1">
    <source>
        <dbReference type="ARBA" id="ARBA00008645"/>
    </source>
</evidence>
<evidence type="ECO:0000259" key="3">
    <source>
        <dbReference type="Pfam" id="PF00561"/>
    </source>
</evidence>
<proteinExistence type="inferred from homology"/>
<dbReference type="EMBL" id="GEDC01024177">
    <property type="protein sequence ID" value="JAS13121.1"/>
    <property type="molecule type" value="Transcribed_RNA"/>
</dbReference>
<keyword evidence="2" id="KW-0378">Hydrolase</keyword>
<accession>A0A1B6CI94</accession>
<dbReference type="PANTHER" id="PTHR43798:SF14">
    <property type="entry name" value="SERINE HYDROLASE-LIKE PROTEIN DDB_G0286239"/>
    <property type="match status" value="1"/>
</dbReference>
<dbReference type="GO" id="GO:0016787">
    <property type="term" value="F:hydrolase activity"/>
    <property type="evidence" value="ECO:0007669"/>
    <property type="project" value="UniProtKB-KW"/>
</dbReference>
<reference evidence="4" key="1">
    <citation type="submission" date="2015-12" db="EMBL/GenBank/DDBJ databases">
        <title>De novo transcriptome assembly of four potential Pierce s Disease insect vectors from Arizona vineyards.</title>
        <authorList>
            <person name="Tassone E.E."/>
        </authorList>
    </citation>
    <scope>NUCLEOTIDE SEQUENCE</scope>
</reference>
<comment type="similarity">
    <text evidence="1">Belongs to the AB hydrolase superfamily.</text>
</comment>
<feature type="domain" description="AB hydrolase-1" evidence="3">
    <location>
        <begin position="53"/>
        <end position="171"/>
    </location>
</feature>
<dbReference type="InterPro" id="IPR029058">
    <property type="entry name" value="AB_hydrolase_fold"/>
</dbReference>
<dbReference type="InterPro" id="IPR050266">
    <property type="entry name" value="AB_hydrolase_sf"/>
</dbReference>
<dbReference type="PANTHER" id="PTHR43798">
    <property type="entry name" value="MONOACYLGLYCEROL LIPASE"/>
    <property type="match status" value="1"/>
</dbReference>
<name>A0A1B6CI94_9HEMI</name>
<protein>
    <recommendedName>
        <fullName evidence="3">AB hydrolase-1 domain-containing protein</fullName>
    </recommendedName>
</protein>
<gene>
    <name evidence="4" type="ORF">g.43933</name>
</gene>
<dbReference type="SUPFAM" id="SSF53474">
    <property type="entry name" value="alpha/beta-Hydrolases"/>
    <property type="match status" value="1"/>
</dbReference>
<evidence type="ECO:0000313" key="4">
    <source>
        <dbReference type="EMBL" id="JAS13121.1"/>
    </source>
</evidence>
<dbReference type="GO" id="GO:0016020">
    <property type="term" value="C:membrane"/>
    <property type="evidence" value="ECO:0007669"/>
    <property type="project" value="TreeGrafter"/>
</dbReference>
<dbReference type="AlphaFoldDB" id="A0A1B6CI94"/>
<dbReference type="InterPro" id="IPR000073">
    <property type="entry name" value="AB_hydrolase_1"/>
</dbReference>
<dbReference type="Gene3D" id="3.40.50.1820">
    <property type="entry name" value="alpha/beta hydrolase"/>
    <property type="match status" value="1"/>
</dbReference>
<organism evidence="4">
    <name type="scientific">Clastoptera arizonana</name>
    <name type="common">Arizona spittle bug</name>
    <dbReference type="NCBI Taxonomy" id="38151"/>
    <lineage>
        <taxon>Eukaryota</taxon>
        <taxon>Metazoa</taxon>
        <taxon>Ecdysozoa</taxon>
        <taxon>Arthropoda</taxon>
        <taxon>Hexapoda</taxon>
        <taxon>Insecta</taxon>
        <taxon>Pterygota</taxon>
        <taxon>Neoptera</taxon>
        <taxon>Paraneoptera</taxon>
        <taxon>Hemiptera</taxon>
        <taxon>Auchenorrhyncha</taxon>
        <taxon>Cercopoidea</taxon>
        <taxon>Clastopteridae</taxon>
        <taxon>Clastoptera</taxon>
    </lineage>
</organism>
<dbReference type="Pfam" id="PF00561">
    <property type="entry name" value="Abhydrolase_1"/>
    <property type="match status" value="1"/>
</dbReference>